<gene>
    <name evidence="2" type="ORF">S01H1_18545</name>
</gene>
<reference evidence="2" key="1">
    <citation type="journal article" date="2014" name="Front. Microbiol.">
        <title>High frequency of phylogenetically diverse reductive dehalogenase-homologous genes in deep subseafloor sedimentary metagenomes.</title>
        <authorList>
            <person name="Kawai M."/>
            <person name="Futagami T."/>
            <person name="Toyoda A."/>
            <person name="Takaki Y."/>
            <person name="Nishi S."/>
            <person name="Hori S."/>
            <person name="Arai W."/>
            <person name="Tsubouchi T."/>
            <person name="Morono Y."/>
            <person name="Uchiyama I."/>
            <person name="Ito T."/>
            <person name="Fujiyama A."/>
            <person name="Inagaki F."/>
            <person name="Takami H."/>
        </authorList>
    </citation>
    <scope>NUCLEOTIDE SEQUENCE</scope>
    <source>
        <strain evidence="2">Expedition CK06-06</strain>
    </source>
</reference>
<accession>X0SKH3</accession>
<dbReference type="Pfam" id="PF02464">
    <property type="entry name" value="CinA"/>
    <property type="match status" value="1"/>
</dbReference>
<feature type="non-terminal residue" evidence="2">
    <location>
        <position position="1"/>
    </location>
</feature>
<evidence type="ECO:0000313" key="2">
    <source>
        <dbReference type="EMBL" id="GAF81489.1"/>
    </source>
</evidence>
<feature type="domain" description="CinA C-terminal" evidence="1">
    <location>
        <begin position="5"/>
        <end position="98"/>
    </location>
</feature>
<protein>
    <recommendedName>
        <fullName evidence="1">CinA C-terminal domain-containing protein</fullName>
    </recommendedName>
</protein>
<evidence type="ECO:0000259" key="1">
    <source>
        <dbReference type="Pfam" id="PF02464"/>
    </source>
</evidence>
<name>X0SKH3_9ZZZZ</name>
<organism evidence="2">
    <name type="scientific">marine sediment metagenome</name>
    <dbReference type="NCBI Taxonomy" id="412755"/>
    <lineage>
        <taxon>unclassified sequences</taxon>
        <taxon>metagenomes</taxon>
        <taxon>ecological metagenomes</taxon>
    </lineage>
</organism>
<dbReference type="InterPro" id="IPR008136">
    <property type="entry name" value="CinA_C"/>
</dbReference>
<proteinExistence type="predicted"/>
<dbReference type="SUPFAM" id="SSF142433">
    <property type="entry name" value="CinA-like"/>
    <property type="match status" value="1"/>
</dbReference>
<dbReference type="EMBL" id="BARS01009923">
    <property type="protein sequence ID" value="GAF81489.1"/>
    <property type="molecule type" value="Genomic_DNA"/>
</dbReference>
<dbReference type="Gene3D" id="3.90.950.20">
    <property type="entry name" value="CinA-like"/>
    <property type="match status" value="1"/>
</dbReference>
<sequence>RVAYGVDFNLISEHGSDSAEVALAMAEAARSRLGAAIGVGITGVDESARAEDKLFGTFHIGVAAGRNKRVVTGRYPGSGARVKRWAVATALFELKKVLTA</sequence>
<dbReference type="InterPro" id="IPR036653">
    <property type="entry name" value="CinA-like_C"/>
</dbReference>
<dbReference type="AlphaFoldDB" id="X0SKH3"/>
<comment type="caution">
    <text evidence="2">The sequence shown here is derived from an EMBL/GenBank/DDBJ whole genome shotgun (WGS) entry which is preliminary data.</text>
</comment>